<name>A0A1G2SZC3_9BACT</name>
<dbReference type="EMBL" id="MHVH01000005">
    <property type="protein sequence ID" value="OHA90345.1"/>
    <property type="molecule type" value="Genomic_DNA"/>
</dbReference>
<evidence type="ECO:0000313" key="2">
    <source>
        <dbReference type="Proteomes" id="UP000178107"/>
    </source>
</evidence>
<gene>
    <name evidence="1" type="ORF">A2838_01960</name>
</gene>
<proteinExistence type="predicted"/>
<sequence>MMEFTVEKFNEVKNLAEDFYKKIGKVRCPYFAGDVHFNVKGWDHLVFKSWNNTRVSNDQFARFRHIKLAPEIISQSKTLQGIWTTKKIERVKINSRWEKVMKVTTYYEFIAVMESRGSKIRLKVIVKEVEGGEKFFWSLIPFWGTNKNTNERVMYSGNPEND</sequence>
<dbReference type="Proteomes" id="UP000178107">
    <property type="component" value="Unassembled WGS sequence"/>
</dbReference>
<organism evidence="1 2">
    <name type="scientific">Candidatus Zambryskibacteria bacterium RIFCSPHIGHO2_01_FULL_46_25</name>
    <dbReference type="NCBI Taxonomy" id="1802738"/>
    <lineage>
        <taxon>Bacteria</taxon>
        <taxon>Candidatus Zambryskiibacteriota</taxon>
    </lineage>
</organism>
<comment type="caution">
    <text evidence="1">The sequence shown here is derived from an EMBL/GenBank/DDBJ whole genome shotgun (WGS) entry which is preliminary data.</text>
</comment>
<evidence type="ECO:0000313" key="1">
    <source>
        <dbReference type="EMBL" id="OHA90345.1"/>
    </source>
</evidence>
<dbReference type="AlphaFoldDB" id="A0A1G2SZC3"/>
<protein>
    <submittedName>
        <fullName evidence="1">Uncharacterized protein</fullName>
    </submittedName>
</protein>
<accession>A0A1G2SZC3</accession>
<reference evidence="1 2" key="1">
    <citation type="journal article" date="2016" name="Nat. Commun.">
        <title>Thousands of microbial genomes shed light on interconnected biogeochemical processes in an aquifer system.</title>
        <authorList>
            <person name="Anantharaman K."/>
            <person name="Brown C.T."/>
            <person name="Hug L.A."/>
            <person name="Sharon I."/>
            <person name="Castelle C.J."/>
            <person name="Probst A.J."/>
            <person name="Thomas B.C."/>
            <person name="Singh A."/>
            <person name="Wilkins M.J."/>
            <person name="Karaoz U."/>
            <person name="Brodie E.L."/>
            <person name="Williams K.H."/>
            <person name="Hubbard S.S."/>
            <person name="Banfield J.F."/>
        </authorList>
    </citation>
    <scope>NUCLEOTIDE SEQUENCE [LARGE SCALE GENOMIC DNA]</scope>
</reference>